<name>A0A538SKY4_UNCEI</name>
<feature type="transmembrane region" description="Helical" evidence="1">
    <location>
        <begin position="120"/>
        <end position="137"/>
    </location>
</feature>
<feature type="transmembrane region" description="Helical" evidence="1">
    <location>
        <begin position="55"/>
        <end position="79"/>
    </location>
</feature>
<keyword evidence="1" id="KW-1133">Transmembrane helix</keyword>
<reference evidence="2 3" key="1">
    <citation type="journal article" date="2019" name="Nat. Microbiol.">
        <title>Mediterranean grassland soil C-N compound turnover is dependent on rainfall and depth, and is mediated by genomically divergent microorganisms.</title>
        <authorList>
            <person name="Diamond S."/>
            <person name="Andeer P.F."/>
            <person name="Li Z."/>
            <person name="Crits-Christoph A."/>
            <person name="Burstein D."/>
            <person name="Anantharaman K."/>
            <person name="Lane K.R."/>
            <person name="Thomas B.C."/>
            <person name="Pan C."/>
            <person name="Northen T.R."/>
            <person name="Banfield J.F."/>
        </authorList>
    </citation>
    <scope>NUCLEOTIDE SEQUENCE [LARGE SCALE GENOMIC DNA]</scope>
    <source>
        <strain evidence="2">WS_3</strain>
    </source>
</reference>
<dbReference type="AlphaFoldDB" id="A0A538SKY4"/>
<comment type="caution">
    <text evidence="2">The sequence shown here is derived from an EMBL/GenBank/DDBJ whole genome shotgun (WGS) entry which is preliminary data.</text>
</comment>
<dbReference type="Proteomes" id="UP000320184">
    <property type="component" value="Unassembled WGS sequence"/>
</dbReference>
<proteinExistence type="predicted"/>
<keyword evidence="1" id="KW-0812">Transmembrane</keyword>
<accession>A0A538SKY4</accession>
<feature type="transmembrane region" description="Helical" evidence="1">
    <location>
        <begin position="149"/>
        <end position="170"/>
    </location>
</feature>
<organism evidence="2 3">
    <name type="scientific">Eiseniibacteriota bacterium</name>
    <dbReference type="NCBI Taxonomy" id="2212470"/>
    <lineage>
        <taxon>Bacteria</taxon>
        <taxon>Candidatus Eiseniibacteriota</taxon>
    </lineage>
</organism>
<evidence type="ECO:0000313" key="3">
    <source>
        <dbReference type="Proteomes" id="UP000320184"/>
    </source>
</evidence>
<dbReference type="EMBL" id="VBOT01000048">
    <property type="protein sequence ID" value="TMQ52036.1"/>
    <property type="molecule type" value="Genomic_DNA"/>
</dbReference>
<evidence type="ECO:0000313" key="2">
    <source>
        <dbReference type="EMBL" id="TMQ52036.1"/>
    </source>
</evidence>
<evidence type="ECO:0000256" key="1">
    <source>
        <dbReference type="SAM" id="Phobius"/>
    </source>
</evidence>
<protein>
    <submittedName>
        <fullName evidence="2">Succinate dehydrogenase</fullName>
    </submittedName>
</protein>
<sequence length="256" mass="28449">MGATEREDAWWAQPLAQAIGLGLLGLYATWAAFQGNHYEFGNYLSPFYSPLFKPSWWPISPAILILWAPLGFRATCYYYRKAYYRAFFGDPAACAVGEIKSKGYCGELKFPFVLQNLHRYFMYLALVILVILWYDVIRSFAFAQPNGGFRIGIGGGTLALLFNTTLLSLYTFSCHSLRHLVGGKLDCFSCVAAGGPRLKAWSAVSVLNGHHMGFAWWSLFSVCFADLYVRLCSMGVIHDGVIYLSSLFDTAGGTGL</sequence>
<gene>
    <name evidence="2" type="ORF">E6K73_04070</name>
</gene>
<keyword evidence="1" id="KW-0472">Membrane</keyword>